<sequence length="136" mass="15378">MSIGEFSFPTIIDNPSPRFELSPSSLWRIPSEVSLASCLVDDANGGQDYIDHNTCLSSIGCGAKKTNTEEEKMDMLWENFNDELHRNSSFRSKKQVESSLEHDEVSKSITTLHSTKKPNLLLILKVLRKFFLVQNS</sequence>
<evidence type="ECO:0000313" key="1">
    <source>
        <dbReference type="EMBL" id="KAF9594938.1"/>
    </source>
</evidence>
<name>A0A835LGQ8_9MAGN</name>
<dbReference type="EMBL" id="JADFTS010000008">
    <property type="protein sequence ID" value="KAF9594938.1"/>
    <property type="molecule type" value="Genomic_DNA"/>
</dbReference>
<dbReference type="AlphaFoldDB" id="A0A835LGQ8"/>
<dbReference type="PANTHER" id="PTHR34666:SF1">
    <property type="entry name" value="OS02G0554800 PROTEIN"/>
    <property type="match status" value="1"/>
</dbReference>
<dbReference type="OrthoDB" id="1917400at2759"/>
<keyword evidence="2" id="KW-1185">Reference proteome</keyword>
<dbReference type="PANTHER" id="PTHR34666">
    <property type="entry name" value="EXPRESSED PROTEIN"/>
    <property type="match status" value="1"/>
</dbReference>
<gene>
    <name evidence="1" type="ORF">IFM89_035508</name>
</gene>
<comment type="caution">
    <text evidence="1">The sequence shown here is derived from an EMBL/GenBank/DDBJ whole genome shotgun (WGS) entry which is preliminary data.</text>
</comment>
<evidence type="ECO:0000313" key="2">
    <source>
        <dbReference type="Proteomes" id="UP000631114"/>
    </source>
</evidence>
<organism evidence="1 2">
    <name type="scientific">Coptis chinensis</name>
    <dbReference type="NCBI Taxonomy" id="261450"/>
    <lineage>
        <taxon>Eukaryota</taxon>
        <taxon>Viridiplantae</taxon>
        <taxon>Streptophyta</taxon>
        <taxon>Embryophyta</taxon>
        <taxon>Tracheophyta</taxon>
        <taxon>Spermatophyta</taxon>
        <taxon>Magnoliopsida</taxon>
        <taxon>Ranunculales</taxon>
        <taxon>Ranunculaceae</taxon>
        <taxon>Coptidoideae</taxon>
        <taxon>Coptis</taxon>
    </lineage>
</organism>
<proteinExistence type="predicted"/>
<accession>A0A835LGQ8</accession>
<reference evidence="1 2" key="1">
    <citation type="submission" date="2020-10" db="EMBL/GenBank/DDBJ databases">
        <title>The Coptis chinensis genome and diversification of protoberbering-type alkaloids.</title>
        <authorList>
            <person name="Wang B."/>
            <person name="Shu S."/>
            <person name="Song C."/>
            <person name="Liu Y."/>
        </authorList>
    </citation>
    <scope>NUCLEOTIDE SEQUENCE [LARGE SCALE GENOMIC DNA]</scope>
    <source>
        <strain evidence="1">HL-2020</strain>
        <tissue evidence="1">Leaf</tissue>
    </source>
</reference>
<protein>
    <submittedName>
        <fullName evidence="1">Uncharacterized protein</fullName>
    </submittedName>
</protein>
<dbReference type="Proteomes" id="UP000631114">
    <property type="component" value="Unassembled WGS sequence"/>
</dbReference>